<name>A0A0F9DDU4_9ZZZZ</name>
<proteinExistence type="predicted"/>
<protein>
    <submittedName>
        <fullName evidence="1">Uncharacterized protein</fullName>
    </submittedName>
</protein>
<organism evidence="1">
    <name type="scientific">marine sediment metagenome</name>
    <dbReference type="NCBI Taxonomy" id="412755"/>
    <lineage>
        <taxon>unclassified sequences</taxon>
        <taxon>metagenomes</taxon>
        <taxon>ecological metagenomes</taxon>
    </lineage>
</organism>
<gene>
    <name evidence="1" type="ORF">LCGC14_2290960</name>
</gene>
<evidence type="ECO:0000313" key="1">
    <source>
        <dbReference type="EMBL" id="KKL51891.1"/>
    </source>
</evidence>
<accession>A0A0F9DDU4</accession>
<dbReference type="AlphaFoldDB" id="A0A0F9DDU4"/>
<comment type="caution">
    <text evidence="1">The sequence shown here is derived from an EMBL/GenBank/DDBJ whole genome shotgun (WGS) entry which is preliminary data.</text>
</comment>
<sequence length="214" mass="25176">MIKSNAMKYTLEKMPRGCRTLFDTLQVHRGQAMNIDFLCDLLGYNAELKKECNHVKSLMFYANEVEQNIWDGYPKKVIKDVIYLMNGKGKWIKRGVFFERNHIPYCDSHKIPRLKAGRGNRYYTIPMHYSEDQHFFNKEIHSGVKSFIRNMEKGKSKDFLLNDTQKKVRDAYLPIYDDIKKYILNDNLDKLRKCINCRNGTIEAICPLCGSKTE</sequence>
<dbReference type="EMBL" id="LAZR01032090">
    <property type="protein sequence ID" value="KKL51891.1"/>
    <property type="molecule type" value="Genomic_DNA"/>
</dbReference>
<reference evidence="1" key="1">
    <citation type="journal article" date="2015" name="Nature">
        <title>Complex archaea that bridge the gap between prokaryotes and eukaryotes.</title>
        <authorList>
            <person name="Spang A."/>
            <person name="Saw J.H."/>
            <person name="Jorgensen S.L."/>
            <person name="Zaremba-Niedzwiedzka K."/>
            <person name="Martijn J."/>
            <person name="Lind A.E."/>
            <person name="van Eijk R."/>
            <person name="Schleper C."/>
            <person name="Guy L."/>
            <person name="Ettema T.J."/>
        </authorList>
    </citation>
    <scope>NUCLEOTIDE SEQUENCE</scope>
</reference>